<proteinExistence type="predicted"/>
<dbReference type="Proteomes" id="UP000886501">
    <property type="component" value="Unassembled WGS sequence"/>
</dbReference>
<evidence type="ECO:0000313" key="2">
    <source>
        <dbReference type="Proteomes" id="UP000886501"/>
    </source>
</evidence>
<dbReference type="EMBL" id="MU118017">
    <property type="protein sequence ID" value="KAF9648211.1"/>
    <property type="molecule type" value="Genomic_DNA"/>
</dbReference>
<reference evidence="1" key="1">
    <citation type="submission" date="2019-10" db="EMBL/GenBank/DDBJ databases">
        <authorList>
            <consortium name="DOE Joint Genome Institute"/>
            <person name="Kuo A."/>
            <person name="Miyauchi S."/>
            <person name="Kiss E."/>
            <person name="Drula E."/>
            <person name="Kohler A."/>
            <person name="Sanchez-Garcia M."/>
            <person name="Andreopoulos B."/>
            <person name="Barry K.W."/>
            <person name="Bonito G."/>
            <person name="Buee M."/>
            <person name="Carver A."/>
            <person name="Chen C."/>
            <person name="Cichocki N."/>
            <person name="Clum A."/>
            <person name="Culley D."/>
            <person name="Crous P.W."/>
            <person name="Fauchery L."/>
            <person name="Girlanda M."/>
            <person name="Hayes R."/>
            <person name="Keri Z."/>
            <person name="Labutti K."/>
            <person name="Lipzen A."/>
            <person name="Lombard V."/>
            <person name="Magnuson J."/>
            <person name="Maillard F."/>
            <person name="Morin E."/>
            <person name="Murat C."/>
            <person name="Nolan M."/>
            <person name="Ohm R."/>
            <person name="Pangilinan J."/>
            <person name="Pereira M."/>
            <person name="Perotto S."/>
            <person name="Peter M."/>
            <person name="Riley R."/>
            <person name="Sitrit Y."/>
            <person name="Stielow B."/>
            <person name="Szollosi G."/>
            <person name="Zifcakova L."/>
            <person name="Stursova M."/>
            <person name="Spatafora J.W."/>
            <person name="Tedersoo L."/>
            <person name="Vaario L.-M."/>
            <person name="Yamada A."/>
            <person name="Yan M."/>
            <person name="Wang P."/>
            <person name="Xu J."/>
            <person name="Bruns T."/>
            <person name="Baldrian P."/>
            <person name="Vilgalys R."/>
            <person name="Henrissat B."/>
            <person name="Grigoriev I.V."/>
            <person name="Hibbett D."/>
            <person name="Nagy L.G."/>
            <person name="Martin F.M."/>
        </authorList>
    </citation>
    <scope>NUCLEOTIDE SEQUENCE</scope>
    <source>
        <strain evidence="1">P2</strain>
    </source>
</reference>
<protein>
    <submittedName>
        <fullName evidence="1">Uncharacterized protein</fullName>
    </submittedName>
</protein>
<evidence type="ECO:0000313" key="1">
    <source>
        <dbReference type="EMBL" id="KAF9648211.1"/>
    </source>
</evidence>
<accession>A0ACB6ZGC7</accession>
<sequence>MESPPPLNVSYEQCLAECGTGMGDIDWQGFSQNFGAWLLPWIALMFQIPFGAEQPWDDVVSFFTTMGSPALAAYSLQITHLNARFIATAFMDVKYPNSKLIPTVLAAFHHVPVRISHRPPLLHSLIVLPQNNEFWSHLAAANKTRRWSIPLVMSYVLVIFSVILTLVDSISSRPGDIGYSIAAIWTFLLPLIIGWLQVGCEPEPSHLRNSLDAANLKAWVATEQRDQPVKSPLAIEFMKVEDVDLAREDELKPVPVFNYSRAFVTPLNAELILELMKNAATNTEQRIPVGSPAGRVPAWVEAEGGKIHPENRVGTDTEVTEYCTRTTDPLLPLHDPRLVTPSRWASGTWKRVAIASALALGLQWGTAGAAVMIHYIAPPPGLGCRAFSFLLYGTAGTLSFFLFLASSILAHMS</sequence>
<comment type="caution">
    <text evidence="1">The sequence shown here is derived from an EMBL/GenBank/DDBJ whole genome shotgun (WGS) entry which is preliminary data.</text>
</comment>
<gene>
    <name evidence="1" type="ORF">BDM02DRAFT_3096835</name>
</gene>
<name>A0ACB6ZGC7_THEGA</name>
<organism evidence="1 2">
    <name type="scientific">Thelephora ganbajun</name>
    <name type="common">Ganba fungus</name>
    <dbReference type="NCBI Taxonomy" id="370292"/>
    <lineage>
        <taxon>Eukaryota</taxon>
        <taxon>Fungi</taxon>
        <taxon>Dikarya</taxon>
        <taxon>Basidiomycota</taxon>
        <taxon>Agaricomycotina</taxon>
        <taxon>Agaricomycetes</taxon>
        <taxon>Thelephorales</taxon>
        <taxon>Thelephoraceae</taxon>
        <taxon>Thelephora</taxon>
    </lineage>
</organism>
<keyword evidence="2" id="KW-1185">Reference proteome</keyword>
<feature type="non-terminal residue" evidence="1">
    <location>
        <position position="413"/>
    </location>
</feature>
<reference evidence="1" key="2">
    <citation type="journal article" date="2020" name="Nat. Commun.">
        <title>Large-scale genome sequencing of mycorrhizal fungi provides insights into the early evolution of symbiotic traits.</title>
        <authorList>
            <person name="Miyauchi S."/>
            <person name="Kiss E."/>
            <person name="Kuo A."/>
            <person name="Drula E."/>
            <person name="Kohler A."/>
            <person name="Sanchez-Garcia M."/>
            <person name="Morin E."/>
            <person name="Andreopoulos B."/>
            <person name="Barry K.W."/>
            <person name="Bonito G."/>
            <person name="Buee M."/>
            <person name="Carver A."/>
            <person name="Chen C."/>
            <person name="Cichocki N."/>
            <person name="Clum A."/>
            <person name="Culley D."/>
            <person name="Crous P.W."/>
            <person name="Fauchery L."/>
            <person name="Girlanda M."/>
            <person name="Hayes R.D."/>
            <person name="Keri Z."/>
            <person name="LaButti K."/>
            <person name="Lipzen A."/>
            <person name="Lombard V."/>
            <person name="Magnuson J."/>
            <person name="Maillard F."/>
            <person name="Murat C."/>
            <person name="Nolan M."/>
            <person name="Ohm R.A."/>
            <person name="Pangilinan J."/>
            <person name="Pereira M.F."/>
            <person name="Perotto S."/>
            <person name="Peter M."/>
            <person name="Pfister S."/>
            <person name="Riley R."/>
            <person name="Sitrit Y."/>
            <person name="Stielow J.B."/>
            <person name="Szollosi G."/>
            <person name="Zifcakova L."/>
            <person name="Stursova M."/>
            <person name="Spatafora J.W."/>
            <person name="Tedersoo L."/>
            <person name="Vaario L.M."/>
            <person name="Yamada A."/>
            <person name="Yan M."/>
            <person name="Wang P."/>
            <person name="Xu J."/>
            <person name="Bruns T."/>
            <person name="Baldrian P."/>
            <person name="Vilgalys R."/>
            <person name="Dunand C."/>
            <person name="Henrissat B."/>
            <person name="Grigoriev I.V."/>
            <person name="Hibbett D."/>
            <person name="Nagy L.G."/>
            <person name="Martin F.M."/>
        </authorList>
    </citation>
    <scope>NUCLEOTIDE SEQUENCE</scope>
    <source>
        <strain evidence="1">P2</strain>
    </source>
</reference>